<dbReference type="SUPFAM" id="SSF50998">
    <property type="entry name" value="Quinoprotein alcohol dehydrogenase-like"/>
    <property type="match status" value="1"/>
</dbReference>
<feature type="signal peptide" evidence="1">
    <location>
        <begin position="1"/>
        <end position="18"/>
    </location>
</feature>
<evidence type="ECO:0000313" key="3">
    <source>
        <dbReference type="EMBL" id="SFT84254.1"/>
    </source>
</evidence>
<sequence>MKKLIALVSLFSITLTSAQIGMGEWRLHIPSNNAVAIAGDKQNVHVMYDNALLSYDVNANEVTRRDKIDYLSEIELSTIGFDTESQQLFIGYETGNIDVLKGERTTNLPYILNANITGDKSIYSIEAHENIVYLATGFGIVLINPSNLEVIDTYYPSSGNQAIVDIDFHHDSIFALTSDKLYRGALNNNFLADPSQWVVDQRLADYSAEGAYTHITTFIDEQYVIYRHENYEEDTIFQLSTGDVFLDQREINQISITDNRMAVCMEGGTVIYDETLNILDNIYQYVNQVYPSSRGAMFINNQFYIADNNSGFVRASNAFYSEILGFDGPYNKLAVALDWGDGKLAVAGGQLDGKNPAFRRHGAYTFEEEQWINFNPGNQALMDASGYWDIISVAVDPYNSDRVAFGTYSQLPLLLTEDGVNITDTFTPSNSYLEFSSLGNGWSYVSDMAFDNDGVLWVLNSLSAKPLKAYTPDGQWYEFQLPSSVSNKYTGDLVIDYNGVKWFSVTGTGVVAFDEGKDLEDPSDDEYKILGTSENNGDLNSDQISAMVVDFDNELWVGSPNGLRILYATSGVFDADPGDYNFQNLVKQFEENAEEILKNVYITDIAVDGANRKWIGTENSGVFLFSENGLEVIREFNTANSPLVSDAILDITIDQNTGEVFIATDNGLVSYRSDATFGDSEYENVVVFPNPVRPEYEGMITIQGIAFNSEVRITDVAGNLVYSTSSNGGTATWNGKTMEGQRAATGVYLIWTTPKEGKGRKVGKVVFIN</sequence>
<keyword evidence="4" id="KW-1185">Reference proteome</keyword>
<gene>
    <name evidence="3" type="ORF">SAMN05216474_2629</name>
</gene>
<protein>
    <recommendedName>
        <fullName evidence="2">PorZ N-terminal beta-propeller domain-containing protein</fullName>
    </recommendedName>
</protein>
<keyword evidence="1" id="KW-0732">Signal</keyword>
<dbReference type="Proteomes" id="UP000236454">
    <property type="component" value="Unassembled WGS sequence"/>
</dbReference>
<dbReference type="RefSeq" id="WP_170853764.1">
    <property type="nucleotide sequence ID" value="NZ_FPAS01000005.1"/>
</dbReference>
<accession>A0A1I7BAU1</accession>
<evidence type="ECO:0000256" key="1">
    <source>
        <dbReference type="SAM" id="SignalP"/>
    </source>
</evidence>
<proteinExistence type="predicted"/>
<feature type="chain" id="PRO_5014627859" description="PorZ N-terminal beta-propeller domain-containing protein" evidence="1">
    <location>
        <begin position="19"/>
        <end position="769"/>
    </location>
</feature>
<dbReference type="STRING" id="477690.SAMN05216474_2629"/>
<name>A0A1I7BAU1_9FLAO</name>
<dbReference type="Pfam" id="PF21544">
    <property type="entry name" value="PorZ_N_b_propeller"/>
    <property type="match status" value="1"/>
</dbReference>
<dbReference type="Gene3D" id="2.130.10.10">
    <property type="entry name" value="YVTN repeat-like/Quinoprotein amine dehydrogenase"/>
    <property type="match status" value="2"/>
</dbReference>
<dbReference type="EMBL" id="FPAS01000005">
    <property type="protein sequence ID" value="SFT84254.1"/>
    <property type="molecule type" value="Genomic_DNA"/>
</dbReference>
<reference evidence="3 4" key="1">
    <citation type="submission" date="2016-10" db="EMBL/GenBank/DDBJ databases">
        <authorList>
            <person name="de Groot N.N."/>
        </authorList>
    </citation>
    <scope>NUCLEOTIDE SEQUENCE [LARGE SCALE GENOMIC DNA]</scope>
    <source>
        <strain evidence="3 4">CGMCC 1.7005</strain>
    </source>
</reference>
<dbReference type="InterPro" id="IPR015943">
    <property type="entry name" value="WD40/YVTN_repeat-like_dom_sf"/>
</dbReference>
<organism evidence="3 4">
    <name type="scientific">Lishizhenia tianjinensis</name>
    <dbReference type="NCBI Taxonomy" id="477690"/>
    <lineage>
        <taxon>Bacteria</taxon>
        <taxon>Pseudomonadati</taxon>
        <taxon>Bacteroidota</taxon>
        <taxon>Flavobacteriia</taxon>
        <taxon>Flavobacteriales</taxon>
        <taxon>Crocinitomicaceae</taxon>
        <taxon>Lishizhenia</taxon>
    </lineage>
</organism>
<feature type="domain" description="PorZ N-terminal beta-propeller" evidence="2">
    <location>
        <begin position="44"/>
        <end position="197"/>
    </location>
</feature>
<evidence type="ECO:0000313" key="4">
    <source>
        <dbReference type="Proteomes" id="UP000236454"/>
    </source>
</evidence>
<dbReference type="InterPro" id="IPR048954">
    <property type="entry name" value="PorZ_N"/>
</dbReference>
<evidence type="ECO:0000259" key="2">
    <source>
        <dbReference type="Pfam" id="PF21544"/>
    </source>
</evidence>
<dbReference type="AlphaFoldDB" id="A0A1I7BAU1"/>
<dbReference type="SUPFAM" id="SSF101898">
    <property type="entry name" value="NHL repeat"/>
    <property type="match status" value="1"/>
</dbReference>
<dbReference type="InterPro" id="IPR011047">
    <property type="entry name" value="Quinoprotein_ADH-like_sf"/>
</dbReference>